<sequence>MAKCIYCLKILLLRTELTITRTEETAIVRIGAFIVKNYIKYWFTVTNVSEAPFNDINLIHTLNEYKSDDKKIADINKNINCVYVNITTSFMIDIWNMLYISSFP</sequence>
<keyword evidence="3" id="KW-1185">Reference proteome</keyword>
<accession>A0A6G0YCL1</accession>
<feature type="chain" id="PRO_5026026986" evidence="1">
    <location>
        <begin position="23"/>
        <end position="104"/>
    </location>
</feature>
<proteinExistence type="predicted"/>
<dbReference type="AlphaFoldDB" id="A0A6G0YCL1"/>
<name>A0A6G0YCL1_APHCR</name>
<evidence type="ECO:0000256" key="1">
    <source>
        <dbReference type="SAM" id="SignalP"/>
    </source>
</evidence>
<reference evidence="2 3" key="1">
    <citation type="submission" date="2019-08" db="EMBL/GenBank/DDBJ databases">
        <title>Whole genome of Aphis craccivora.</title>
        <authorList>
            <person name="Voronova N.V."/>
            <person name="Shulinski R.S."/>
            <person name="Bandarenka Y.V."/>
            <person name="Zhorov D.G."/>
            <person name="Warner D."/>
        </authorList>
    </citation>
    <scope>NUCLEOTIDE SEQUENCE [LARGE SCALE GENOMIC DNA]</scope>
    <source>
        <strain evidence="2">180601</strain>
        <tissue evidence="2">Whole Body</tissue>
    </source>
</reference>
<organism evidence="2 3">
    <name type="scientific">Aphis craccivora</name>
    <name type="common">Cowpea aphid</name>
    <dbReference type="NCBI Taxonomy" id="307492"/>
    <lineage>
        <taxon>Eukaryota</taxon>
        <taxon>Metazoa</taxon>
        <taxon>Ecdysozoa</taxon>
        <taxon>Arthropoda</taxon>
        <taxon>Hexapoda</taxon>
        <taxon>Insecta</taxon>
        <taxon>Pterygota</taxon>
        <taxon>Neoptera</taxon>
        <taxon>Paraneoptera</taxon>
        <taxon>Hemiptera</taxon>
        <taxon>Sternorrhyncha</taxon>
        <taxon>Aphidomorpha</taxon>
        <taxon>Aphidoidea</taxon>
        <taxon>Aphididae</taxon>
        <taxon>Aphidini</taxon>
        <taxon>Aphis</taxon>
        <taxon>Aphis</taxon>
    </lineage>
</organism>
<comment type="caution">
    <text evidence="2">The sequence shown here is derived from an EMBL/GenBank/DDBJ whole genome shotgun (WGS) entry which is preliminary data.</text>
</comment>
<gene>
    <name evidence="2" type="ORF">FWK35_00015281</name>
</gene>
<keyword evidence="1" id="KW-0732">Signal</keyword>
<evidence type="ECO:0000313" key="2">
    <source>
        <dbReference type="EMBL" id="KAF0753111.1"/>
    </source>
</evidence>
<protein>
    <submittedName>
        <fullName evidence="2">Uncharacterized protein</fullName>
    </submittedName>
</protein>
<feature type="signal peptide" evidence="1">
    <location>
        <begin position="1"/>
        <end position="22"/>
    </location>
</feature>
<dbReference type="EMBL" id="VUJU01004831">
    <property type="protein sequence ID" value="KAF0753111.1"/>
    <property type="molecule type" value="Genomic_DNA"/>
</dbReference>
<evidence type="ECO:0000313" key="3">
    <source>
        <dbReference type="Proteomes" id="UP000478052"/>
    </source>
</evidence>
<dbReference type="Proteomes" id="UP000478052">
    <property type="component" value="Unassembled WGS sequence"/>
</dbReference>